<evidence type="ECO:0000256" key="6">
    <source>
        <dbReference type="ARBA" id="ARBA00022714"/>
    </source>
</evidence>
<keyword evidence="17" id="KW-1185">Reference proteome</keyword>
<gene>
    <name evidence="16" type="ORF">LITE_LOCUS48540</name>
</gene>
<evidence type="ECO:0000256" key="10">
    <source>
        <dbReference type="ARBA" id="ARBA00023002"/>
    </source>
</evidence>
<keyword evidence="11" id="KW-0408">Iron</keyword>
<keyword evidence="10" id="KW-0560">Oxidoreductase</keyword>
<keyword evidence="8" id="KW-0809">Transit peptide</keyword>
<dbReference type="InterPro" id="IPR050584">
    <property type="entry name" value="Cholesterol_7-desaturase"/>
</dbReference>
<dbReference type="GO" id="GO:0010277">
    <property type="term" value="F:chlorophyllide a oxygenase activity"/>
    <property type="evidence" value="ECO:0007669"/>
    <property type="project" value="InterPro"/>
</dbReference>
<keyword evidence="13" id="KW-0472">Membrane</keyword>
<evidence type="ECO:0000259" key="15">
    <source>
        <dbReference type="PROSITE" id="PS51296"/>
    </source>
</evidence>
<feature type="region of interest" description="Disordered" evidence="14">
    <location>
        <begin position="56"/>
        <end position="76"/>
    </location>
</feature>
<dbReference type="EMBL" id="CAMGYJ010000011">
    <property type="protein sequence ID" value="CAI0557920.1"/>
    <property type="molecule type" value="Genomic_DNA"/>
</dbReference>
<evidence type="ECO:0000256" key="2">
    <source>
        <dbReference type="ARBA" id="ARBA00004370"/>
    </source>
</evidence>
<feature type="domain" description="Rieske" evidence="15">
    <location>
        <begin position="89"/>
        <end position="186"/>
    </location>
</feature>
<feature type="compositionally biased region" description="Low complexity" evidence="14">
    <location>
        <begin position="57"/>
        <end position="73"/>
    </location>
</feature>
<name>A0AAV0RJV6_9ROSI</name>
<dbReference type="GO" id="GO:0009507">
    <property type="term" value="C:chloroplast"/>
    <property type="evidence" value="ECO:0007669"/>
    <property type="project" value="UniProtKB-SubCell"/>
</dbReference>
<dbReference type="InterPro" id="IPR013626">
    <property type="entry name" value="PaO"/>
</dbReference>
<keyword evidence="4" id="KW-0934">Plastid</keyword>
<evidence type="ECO:0000256" key="11">
    <source>
        <dbReference type="ARBA" id="ARBA00023004"/>
    </source>
</evidence>
<proteinExistence type="predicted"/>
<comment type="caution">
    <text evidence="16">The sequence shown here is derived from an EMBL/GenBank/DDBJ whole genome shotgun (WGS) entry which is preliminary data.</text>
</comment>
<keyword evidence="5" id="KW-0812">Transmembrane</keyword>
<evidence type="ECO:0000256" key="4">
    <source>
        <dbReference type="ARBA" id="ARBA00022640"/>
    </source>
</evidence>
<dbReference type="GO" id="GO:0016020">
    <property type="term" value="C:membrane"/>
    <property type="evidence" value="ECO:0007669"/>
    <property type="project" value="UniProtKB-SubCell"/>
</dbReference>
<evidence type="ECO:0000256" key="1">
    <source>
        <dbReference type="ARBA" id="ARBA00004229"/>
    </source>
</evidence>
<evidence type="ECO:0000256" key="12">
    <source>
        <dbReference type="ARBA" id="ARBA00023014"/>
    </source>
</evidence>
<dbReference type="Pfam" id="PF08417">
    <property type="entry name" value="PaO"/>
    <property type="match status" value="1"/>
</dbReference>
<accession>A0AAV0RJV6</accession>
<dbReference type="InterPro" id="IPR036922">
    <property type="entry name" value="Rieske_2Fe-2S_sf"/>
</dbReference>
<evidence type="ECO:0000256" key="7">
    <source>
        <dbReference type="ARBA" id="ARBA00022723"/>
    </source>
</evidence>
<dbReference type="Pfam" id="PF00355">
    <property type="entry name" value="Rieske"/>
    <property type="match status" value="1"/>
</dbReference>
<dbReference type="PANTHER" id="PTHR21266:SF32">
    <property type="entry name" value="CHOLESTEROL 7-DESATURASE NVD"/>
    <property type="match status" value="1"/>
</dbReference>
<evidence type="ECO:0000313" key="16">
    <source>
        <dbReference type="EMBL" id="CAI0557920.1"/>
    </source>
</evidence>
<evidence type="ECO:0000256" key="13">
    <source>
        <dbReference type="ARBA" id="ARBA00023136"/>
    </source>
</evidence>
<keyword evidence="7" id="KW-0479">Metal-binding</keyword>
<dbReference type="SUPFAM" id="SSF55961">
    <property type="entry name" value="Bet v1-like"/>
    <property type="match status" value="1"/>
</dbReference>
<dbReference type="Proteomes" id="UP001154282">
    <property type="component" value="Unassembled WGS sequence"/>
</dbReference>
<dbReference type="Gene3D" id="3.90.380.10">
    <property type="entry name" value="Naphthalene 1,2-dioxygenase Alpha Subunit, Chain A, domain 1"/>
    <property type="match status" value="1"/>
</dbReference>
<keyword evidence="9" id="KW-1133">Transmembrane helix</keyword>
<organism evidence="16 17">
    <name type="scientific">Linum tenue</name>
    <dbReference type="NCBI Taxonomy" id="586396"/>
    <lineage>
        <taxon>Eukaryota</taxon>
        <taxon>Viridiplantae</taxon>
        <taxon>Streptophyta</taxon>
        <taxon>Embryophyta</taxon>
        <taxon>Tracheophyta</taxon>
        <taxon>Spermatophyta</taxon>
        <taxon>Magnoliopsida</taxon>
        <taxon>eudicotyledons</taxon>
        <taxon>Gunneridae</taxon>
        <taxon>Pentapetalae</taxon>
        <taxon>rosids</taxon>
        <taxon>fabids</taxon>
        <taxon>Malpighiales</taxon>
        <taxon>Linaceae</taxon>
        <taxon>Linum</taxon>
    </lineage>
</organism>
<evidence type="ECO:0000256" key="3">
    <source>
        <dbReference type="ARBA" id="ARBA00022528"/>
    </source>
</evidence>
<dbReference type="GO" id="GO:0051537">
    <property type="term" value="F:2 iron, 2 sulfur cluster binding"/>
    <property type="evidence" value="ECO:0007669"/>
    <property type="project" value="UniProtKB-KW"/>
</dbReference>
<protein>
    <recommendedName>
        <fullName evidence="15">Rieske domain-containing protein</fullName>
    </recommendedName>
</protein>
<reference evidence="16" key="1">
    <citation type="submission" date="2022-08" db="EMBL/GenBank/DDBJ databases">
        <authorList>
            <person name="Gutierrez-Valencia J."/>
        </authorList>
    </citation>
    <scope>NUCLEOTIDE SEQUENCE</scope>
</reference>
<dbReference type="AlphaFoldDB" id="A0AAV0RJV6"/>
<keyword evidence="6" id="KW-0001">2Fe-2S</keyword>
<comment type="subcellular location">
    <subcellularLocation>
        <location evidence="2">Membrane</location>
    </subcellularLocation>
    <subcellularLocation>
        <location evidence="1">Plastid</location>
        <location evidence="1">Chloroplast</location>
    </subcellularLocation>
</comment>
<evidence type="ECO:0000256" key="9">
    <source>
        <dbReference type="ARBA" id="ARBA00022989"/>
    </source>
</evidence>
<dbReference type="Gene3D" id="2.102.10.10">
    <property type="entry name" value="Rieske [2Fe-2S] iron-sulphur domain"/>
    <property type="match status" value="1"/>
</dbReference>
<evidence type="ECO:0000313" key="17">
    <source>
        <dbReference type="Proteomes" id="UP001154282"/>
    </source>
</evidence>
<evidence type="ECO:0000256" key="5">
    <source>
        <dbReference type="ARBA" id="ARBA00022692"/>
    </source>
</evidence>
<evidence type="ECO:0000256" key="14">
    <source>
        <dbReference type="SAM" id="MobiDB-lite"/>
    </source>
</evidence>
<dbReference type="GO" id="GO:0046872">
    <property type="term" value="F:metal ion binding"/>
    <property type="evidence" value="ECO:0007669"/>
    <property type="project" value="UniProtKB-KW"/>
</dbReference>
<evidence type="ECO:0000256" key="8">
    <source>
        <dbReference type="ARBA" id="ARBA00022946"/>
    </source>
</evidence>
<dbReference type="SUPFAM" id="SSF50022">
    <property type="entry name" value="ISP domain"/>
    <property type="match status" value="1"/>
</dbReference>
<keyword evidence="3" id="KW-0150">Chloroplast</keyword>
<sequence>MEALTISSSVLSLNFPAASPGDTHISKPKSPNFRCFPEPISSFRGRLTHRSKSKLFPSNAISSPSPPSSVSAEPSPPEIEEKFDWYAQWYPVMPLCDLDKRVPHAKKVLGIDVVVWWDRNENAWKVFDDMCPHRLAPLSEGRIDQSGRLQCVYHGWCFDGSGNCKLIPQAPLDGPPRDREGGRPLDFVVKKLDMDGFYGKLDMGIGQFTAPCIFSLRTNPTPSPSTQRRMALVFICIPVSPGYSRLIWAFPRNFGVWLDKIIPRWMFHVPQNLILDSDLYLLHLEERKIKEFGPTNWQKACFVPTKSDALVVGFRRWFNKYAGGEVDWRGKYSGDLPPTPPREQLLDRSCSKAHKSLNALETILQVVAVGLVCVVAATMQGAMSTAARTGLAILATACFAASRLLAHFVHKNFRYHDYNHAFV</sequence>
<dbReference type="InterPro" id="IPR017941">
    <property type="entry name" value="Rieske_2Fe-2S"/>
</dbReference>
<dbReference type="PANTHER" id="PTHR21266">
    <property type="entry name" value="IRON-SULFUR DOMAIN CONTAINING PROTEIN"/>
    <property type="match status" value="1"/>
</dbReference>
<keyword evidence="12" id="KW-0411">Iron-sulfur</keyword>
<dbReference type="PROSITE" id="PS51296">
    <property type="entry name" value="RIESKE"/>
    <property type="match status" value="1"/>
</dbReference>